<evidence type="ECO:0000313" key="6">
    <source>
        <dbReference type="EMBL" id="GBE83500.1"/>
    </source>
</evidence>
<organism evidence="6 7">
    <name type="scientific">Sparassis crispa</name>
    <dbReference type="NCBI Taxonomy" id="139825"/>
    <lineage>
        <taxon>Eukaryota</taxon>
        <taxon>Fungi</taxon>
        <taxon>Dikarya</taxon>
        <taxon>Basidiomycota</taxon>
        <taxon>Agaricomycotina</taxon>
        <taxon>Agaricomycetes</taxon>
        <taxon>Polyporales</taxon>
        <taxon>Sparassidaceae</taxon>
        <taxon>Sparassis</taxon>
    </lineage>
</organism>
<evidence type="ECO:0000256" key="5">
    <source>
        <dbReference type="ARBA" id="ARBA00023242"/>
    </source>
</evidence>
<keyword evidence="4" id="KW-0862">Zinc</keyword>
<keyword evidence="3" id="KW-0863">Zinc-finger</keyword>
<evidence type="ECO:0000256" key="2">
    <source>
        <dbReference type="ARBA" id="ARBA00022723"/>
    </source>
</evidence>
<dbReference type="GeneID" id="38780417"/>
<comment type="subcellular location">
    <subcellularLocation>
        <location evidence="1">Nucleus</location>
    </subcellularLocation>
</comment>
<dbReference type="RefSeq" id="XP_027614413.1">
    <property type="nucleotide sequence ID" value="XM_027758612.1"/>
</dbReference>
<dbReference type="OrthoDB" id="2803611at2759"/>
<comment type="caution">
    <text evidence="6">The sequence shown here is derived from an EMBL/GenBank/DDBJ whole genome shotgun (WGS) entry which is preliminary data.</text>
</comment>
<keyword evidence="5" id="KW-0539">Nucleus</keyword>
<sequence>MMVELARLLTTRGVNFDAKDNQVRCFAHVINLCAQAILSSLSDTLIDEEIVIDPLTKGEVQSFEQAAARDLIALECGIIHSVCSSGQRKEHFEDIVKEGNAKNYFFAGEPPVVIKVTPKQLIADVQTQWDSTWHMLHRLRELHPVLNASDNHLMNRQLACFRLSLIEWEVLKEFEVMLKIPRLTTNKLSIGASPMLSAAVLAIELLQTSWEKLHDRNRLQVQPYVSVGIKKVSEYYKWMDDTRAYVITLFLNSAIKMTWVQKYWGKDYICRSKETVLALMREYAAHLGNQNAGASAVEVSAAQPTYAAVESLTAQYNLVDNFMLAHPEGNIKPVEQEYNVYEMQGLNFDYGILEF</sequence>
<keyword evidence="2" id="KW-0479">Metal-binding</keyword>
<dbReference type="PANTHER" id="PTHR46481">
    <property type="entry name" value="ZINC FINGER BED DOMAIN-CONTAINING PROTEIN 4"/>
    <property type="match status" value="1"/>
</dbReference>
<evidence type="ECO:0008006" key="8">
    <source>
        <dbReference type="Google" id="ProtNLM"/>
    </source>
</evidence>
<reference evidence="6 7" key="1">
    <citation type="journal article" date="2018" name="Sci. Rep.">
        <title>Genome sequence of the cauliflower mushroom Sparassis crispa (Hanabiratake) and its association with beneficial usage.</title>
        <authorList>
            <person name="Kiyama R."/>
            <person name="Furutani Y."/>
            <person name="Kawaguchi K."/>
            <person name="Nakanishi T."/>
        </authorList>
    </citation>
    <scope>NUCLEOTIDE SEQUENCE [LARGE SCALE GENOMIC DNA]</scope>
</reference>
<gene>
    <name evidence="6" type="ORF">SCP_0505510</name>
</gene>
<dbReference type="PANTHER" id="PTHR46481:SF10">
    <property type="entry name" value="ZINC FINGER BED DOMAIN-CONTAINING PROTEIN 39"/>
    <property type="match status" value="1"/>
</dbReference>
<dbReference type="GO" id="GO:0005634">
    <property type="term" value="C:nucleus"/>
    <property type="evidence" value="ECO:0007669"/>
    <property type="project" value="UniProtKB-SubCell"/>
</dbReference>
<dbReference type="GO" id="GO:0008270">
    <property type="term" value="F:zinc ion binding"/>
    <property type="evidence" value="ECO:0007669"/>
    <property type="project" value="UniProtKB-KW"/>
</dbReference>
<evidence type="ECO:0000256" key="4">
    <source>
        <dbReference type="ARBA" id="ARBA00022833"/>
    </source>
</evidence>
<dbReference type="SUPFAM" id="SSF53098">
    <property type="entry name" value="Ribonuclease H-like"/>
    <property type="match status" value="1"/>
</dbReference>
<protein>
    <recommendedName>
        <fullName evidence="8">AC9 transposase</fullName>
    </recommendedName>
</protein>
<dbReference type="InterPro" id="IPR052035">
    <property type="entry name" value="ZnF_BED_domain_contain"/>
</dbReference>
<name>A0A401GMU4_9APHY</name>
<evidence type="ECO:0000256" key="1">
    <source>
        <dbReference type="ARBA" id="ARBA00004123"/>
    </source>
</evidence>
<dbReference type="InterPro" id="IPR012337">
    <property type="entry name" value="RNaseH-like_sf"/>
</dbReference>
<proteinExistence type="predicted"/>
<dbReference type="EMBL" id="BFAD01000005">
    <property type="protein sequence ID" value="GBE83500.1"/>
    <property type="molecule type" value="Genomic_DNA"/>
</dbReference>
<dbReference type="InParanoid" id="A0A401GMU4"/>
<accession>A0A401GMU4</accession>
<evidence type="ECO:0000256" key="3">
    <source>
        <dbReference type="ARBA" id="ARBA00022771"/>
    </source>
</evidence>
<dbReference type="AlphaFoldDB" id="A0A401GMU4"/>
<dbReference type="Proteomes" id="UP000287166">
    <property type="component" value="Unassembled WGS sequence"/>
</dbReference>
<evidence type="ECO:0000313" key="7">
    <source>
        <dbReference type="Proteomes" id="UP000287166"/>
    </source>
</evidence>
<keyword evidence="7" id="KW-1185">Reference proteome</keyword>